<name>A0A4P6HPW8_9BACT</name>
<organism evidence="1 2">
    <name type="scientific">Solidesulfovibrio carbinolicus</name>
    <dbReference type="NCBI Taxonomy" id="296842"/>
    <lineage>
        <taxon>Bacteria</taxon>
        <taxon>Pseudomonadati</taxon>
        <taxon>Thermodesulfobacteriota</taxon>
        <taxon>Desulfovibrionia</taxon>
        <taxon>Desulfovibrionales</taxon>
        <taxon>Desulfovibrionaceae</taxon>
        <taxon>Solidesulfovibrio</taxon>
    </lineage>
</organism>
<dbReference type="EMBL" id="CP026538">
    <property type="protein sequence ID" value="QAZ68816.1"/>
    <property type="molecule type" value="Genomic_DNA"/>
</dbReference>
<dbReference type="Proteomes" id="UP000293296">
    <property type="component" value="Chromosome"/>
</dbReference>
<gene>
    <name evidence="1" type="ORF">C3Y92_16880</name>
</gene>
<protein>
    <submittedName>
        <fullName evidence="1">Phosphodiesterase</fullName>
    </submittedName>
</protein>
<dbReference type="KEGG" id="dcb:C3Y92_16880"/>
<dbReference type="OrthoDB" id="9771966at2"/>
<dbReference type="AlphaFoldDB" id="A0A4P6HPW8"/>
<dbReference type="Pfam" id="PF01663">
    <property type="entry name" value="Phosphodiest"/>
    <property type="match status" value="1"/>
</dbReference>
<dbReference type="Gene3D" id="3.40.720.10">
    <property type="entry name" value="Alkaline Phosphatase, subunit A"/>
    <property type="match status" value="1"/>
</dbReference>
<dbReference type="RefSeq" id="WP_129354625.1">
    <property type="nucleotide sequence ID" value="NZ_CP026538.1"/>
</dbReference>
<evidence type="ECO:0000313" key="2">
    <source>
        <dbReference type="Proteomes" id="UP000293296"/>
    </source>
</evidence>
<accession>A0A4P6HPW8</accession>
<dbReference type="SUPFAM" id="SSF53649">
    <property type="entry name" value="Alkaline phosphatase-like"/>
    <property type="match status" value="1"/>
</dbReference>
<reference evidence="1 2" key="1">
    <citation type="submission" date="2018-02" db="EMBL/GenBank/DDBJ databases">
        <title>Genome sequence of Desulfovibrio carbinolicus DSM 3852.</title>
        <authorList>
            <person name="Wilbanks E."/>
            <person name="Skennerton C.T."/>
            <person name="Orphan V.J."/>
        </authorList>
    </citation>
    <scope>NUCLEOTIDE SEQUENCE [LARGE SCALE GENOMIC DNA]</scope>
    <source>
        <strain evidence="1 2">DSM 3852</strain>
    </source>
</reference>
<dbReference type="InterPro" id="IPR017850">
    <property type="entry name" value="Alkaline_phosphatase_core_sf"/>
</dbReference>
<dbReference type="InterPro" id="IPR002591">
    <property type="entry name" value="Phosphodiest/P_Trfase"/>
</dbReference>
<keyword evidence="2" id="KW-1185">Reference proteome</keyword>
<sequence length="441" mass="47816">MSQLRKRTVVLGLDGLPRTLAQSLAATGRLPNLARLLAIDAASIEAELPELSPVNWTSFLTAANPGRHGVYGFVGIDPASYRLGPVDASAIAAPTLMSRATEAGLVAKLVNIPCAAPVSPLRGAIIAGFPETDLARAVYPPELAQNLKLAGYRIEADTTKGAADFDTLARELRATLASRRAALEMLWAGGDFDLFMIVLTETDRLFHFFFPAVARPEHRLHGPALDLLADWDKLIGLVLDRYEALPGPKRFFALADHGFTELETEFDLNVWLAGKGLLRLEPGATGEYDARIVPHHTAAFALDPGRVYINIKERFARGVFHEHVAEKLAEDLRGELLAIVHDGRPLMEAVHLRGEIYAGPQVRRAPDVVCVPRAGVSLTAKFNRTELTGNFGRFGCHSPHDALWCDSEGSRPERTSDAGAVVAASLGLPEPKEFPWISPAN</sequence>
<proteinExistence type="predicted"/>
<evidence type="ECO:0000313" key="1">
    <source>
        <dbReference type="EMBL" id="QAZ68816.1"/>
    </source>
</evidence>